<evidence type="ECO:0008006" key="3">
    <source>
        <dbReference type="Google" id="ProtNLM"/>
    </source>
</evidence>
<sequence length="420" mass="48767">MAYDAPEYSYLKTETERLQQSFARLTKRYIAPCYQSLREKFLKLEDLYKKKLKEKEKQRWTKCLPDKTRLEQIACISQLANNMPSNQTARNEEVVKKAQAILIGSGLYRYTRIDNSYKFLFGFFGDAQDNSALNMALGEVLGLSEENKMDPLTWADCCTAYLDYLKENDNYASYSYVNNDPYFFPNLDWMIRREQEKAQPMIKLSQYILFIQSVLKMLDGYSAEVLQLTGKLKEVLESQSSTVRQVLNKKEILELLLTCEPKMSLYNLCARILPEDYNIAVEDSQVVVFDGQNAKGFQADVHQRITTYCQYALLAAYILVLTRINELQQLVTVYSEKMLMEELKKALKFAIGEQDSNKLDNETRDLALTSLQLFVDLGQVDLIKTEAWEGMELFKRELHRQLVNVRHPSIEPESRVAFTI</sequence>
<gene>
    <name evidence="1" type="ORF">NCTC13315_01921</name>
</gene>
<protein>
    <recommendedName>
        <fullName evidence="3">Dot/Icm secretion system substrate</fullName>
    </recommendedName>
</protein>
<proteinExistence type="predicted"/>
<accession>A0A378I2I8</accession>
<dbReference type="EMBL" id="UGNV01000001">
    <property type="protein sequence ID" value="STX29378.1"/>
    <property type="molecule type" value="Genomic_DNA"/>
</dbReference>
<reference evidence="1 2" key="1">
    <citation type="submission" date="2018-06" db="EMBL/GenBank/DDBJ databases">
        <authorList>
            <consortium name="Pathogen Informatics"/>
            <person name="Doyle S."/>
        </authorList>
    </citation>
    <scope>NUCLEOTIDE SEQUENCE [LARGE SCALE GENOMIC DNA]</scope>
    <source>
        <strain evidence="1 2">NCTC13315</strain>
    </source>
</reference>
<dbReference type="RefSeq" id="WP_115303054.1">
    <property type="nucleotide sequence ID" value="NZ_CAAAHO010000002.1"/>
</dbReference>
<evidence type="ECO:0000313" key="1">
    <source>
        <dbReference type="EMBL" id="STX29378.1"/>
    </source>
</evidence>
<dbReference type="InterPro" id="IPR044887">
    <property type="entry name" value="SoDot-IcmSS_sf"/>
</dbReference>
<organism evidence="1 2">
    <name type="scientific">Legionella beliardensis</name>
    <dbReference type="NCBI Taxonomy" id="91822"/>
    <lineage>
        <taxon>Bacteria</taxon>
        <taxon>Pseudomonadati</taxon>
        <taxon>Pseudomonadota</taxon>
        <taxon>Gammaproteobacteria</taxon>
        <taxon>Legionellales</taxon>
        <taxon>Legionellaceae</taxon>
        <taxon>Legionella</taxon>
    </lineage>
</organism>
<dbReference type="Gene3D" id="1.20.1440.330">
    <property type="match status" value="1"/>
</dbReference>
<dbReference type="AlphaFoldDB" id="A0A378I2I8"/>
<name>A0A378I2I8_9GAMM</name>
<dbReference type="OrthoDB" id="5647612at2"/>
<evidence type="ECO:0000313" key="2">
    <source>
        <dbReference type="Proteomes" id="UP000254968"/>
    </source>
</evidence>
<dbReference type="Proteomes" id="UP000254968">
    <property type="component" value="Unassembled WGS sequence"/>
</dbReference>
<keyword evidence="2" id="KW-1185">Reference proteome</keyword>